<dbReference type="EMBL" id="OV725079">
    <property type="protein sequence ID" value="CAH1394551.1"/>
    <property type="molecule type" value="Genomic_DNA"/>
</dbReference>
<dbReference type="PANTHER" id="PTHR20958:SF6">
    <property type="entry name" value="GLYCINE N-ACYLTRANSFERASE-LIKE PROTEIN"/>
    <property type="match status" value="1"/>
</dbReference>
<dbReference type="Pfam" id="PF08445">
    <property type="entry name" value="FR47"/>
    <property type="match status" value="1"/>
</dbReference>
<name>A0A9P0EI20_NEZVI</name>
<proteinExistence type="predicted"/>
<dbReference type="PANTHER" id="PTHR20958">
    <property type="entry name" value="GLYCINE N-ACYLTRANSFERASE-LIKE PROTEIN"/>
    <property type="match status" value="1"/>
</dbReference>
<protein>
    <recommendedName>
        <fullName evidence="1">N-acetyltransferase domain-containing protein</fullName>
    </recommendedName>
</protein>
<evidence type="ECO:0000259" key="1">
    <source>
        <dbReference type="PROSITE" id="PS51186"/>
    </source>
</evidence>
<dbReference type="SUPFAM" id="SSF55729">
    <property type="entry name" value="Acyl-CoA N-acyltransferases (Nat)"/>
    <property type="match status" value="1"/>
</dbReference>
<reference evidence="2" key="1">
    <citation type="submission" date="2022-01" db="EMBL/GenBank/DDBJ databases">
        <authorList>
            <person name="King R."/>
        </authorList>
    </citation>
    <scope>NUCLEOTIDE SEQUENCE</scope>
</reference>
<accession>A0A9P0EI20</accession>
<dbReference type="GO" id="GO:0016747">
    <property type="term" value="F:acyltransferase activity, transferring groups other than amino-acyl groups"/>
    <property type="evidence" value="ECO:0007669"/>
    <property type="project" value="InterPro"/>
</dbReference>
<dbReference type="Gene3D" id="3.40.630.30">
    <property type="match status" value="2"/>
</dbReference>
<keyword evidence="3" id="KW-1185">Reference proteome</keyword>
<dbReference type="PROSITE" id="PS51186">
    <property type="entry name" value="GNAT"/>
    <property type="match status" value="1"/>
</dbReference>
<dbReference type="InterPro" id="IPR000182">
    <property type="entry name" value="GNAT_dom"/>
</dbReference>
<feature type="domain" description="N-acetyltransferase" evidence="1">
    <location>
        <begin position="160"/>
        <end position="292"/>
    </location>
</feature>
<organism evidence="2 3">
    <name type="scientific">Nezara viridula</name>
    <name type="common">Southern green stink bug</name>
    <name type="synonym">Cimex viridulus</name>
    <dbReference type="NCBI Taxonomy" id="85310"/>
    <lineage>
        <taxon>Eukaryota</taxon>
        <taxon>Metazoa</taxon>
        <taxon>Ecdysozoa</taxon>
        <taxon>Arthropoda</taxon>
        <taxon>Hexapoda</taxon>
        <taxon>Insecta</taxon>
        <taxon>Pterygota</taxon>
        <taxon>Neoptera</taxon>
        <taxon>Paraneoptera</taxon>
        <taxon>Hemiptera</taxon>
        <taxon>Heteroptera</taxon>
        <taxon>Panheteroptera</taxon>
        <taxon>Pentatomomorpha</taxon>
        <taxon>Pentatomoidea</taxon>
        <taxon>Pentatomidae</taxon>
        <taxon>Pentatominae</taxon>
        <taxon>Nezara</taxon>
    </lineage>
</organism>
<dbReference type="InterPro" id="IPR016181">
    <property type="entry name" value="Acyl_CoA_acyltransferase"/>
</dbReference>
<sequence length="292" mass="33605">MEPVQVNGLPLSLKEVPEEHISTILYNLRKHIPETVHVHEYACMLLKYKRANPDLEIFFWAPGGDYRLGIIFFQLQERSLIGSIYCENEEARKAMETTLMSTTLNLPLRPMTLLSGLTSNSHLAAKPYMDKNSWFDSRGKIYWMPWSTAKELQVHLPEGVEIRELNPEHSDIIDIEWPHSFPGSKQMLERQIRYNFGLGVFRGDDLLSWAIQFYYGGIGAVQTLENEKRKGYGKAVVEAMTKKLGEMQKDVHLNIVEGNETSEAFFKSLGFRFAYDSHWVGKNFNITHTSLS</sequence>
<dbReference type="InterPro" id="IPR053225">
    <property type="entry name" value="Acyl-CoA_N-acyltransferase"/>
</dbReference>
<gene>
    <name evidence="2" type="ORF">NEZAVI_LOCUS5029</name>
</gene>
<evidence type="ECO:0000313" key="3">
    <source>
        <dbReference type="Proteomes" id="UP001152798"/>
    </source>
</evidence>
<dbReference type="InterPro" id="IPR013653">
    <property type="entry name" value="GCN5-like_dom"/>
</dbReference>
<evidence type="ECO:0000313" key="2">
    <source>
        <dbReference type="EMBL" id="CAH1394551.1"/>
    </source>
</evidence>
<dbReference type="OrthoDB" id="61870at2759"/>
<dbReference type="Proteomes" id="UP001152798">
    <property type="component" value="Chromosome 3"/>
</dbReference>
<dbReference type="AlphaFoldDB" id="A0A9P0EI20"/>